<evidence type="ECO:0000313" key="2">
    <source>
        <dbReference type="EMBL" id="ARJ25910.1"/>
    </source>
</evidence>
<protein>
    <submittedName>
        <fullName evidence="2">Uncharacterized protein</fullName>
    </submittedName>
</protein>
<keyword evidence="1" id="KW-0175">Coiled coil</keyword>
<reference evidence="2 3" key="1">
    <citation type="submission" date="2017-04" db="EMBL/GenBank/DDBJ databases">
        <title>The Characteristic of a Fine Plant Growth-Promoting Rhizobacteria Bacillus mycoides Gnyt1 and its Whole Genome Sequencing Analysis.</title>
        <authorList>
            <person name="Li J.H."/>
            <person name="Yao T."/>
        </authorList>
    </citation>
    <scope>NUCLEOTIDE SEQUENCE [LARGE SCALE GENOMIC DNA]</scope>
    <source>
        <strain evidence="2 3">Gnyt1</strain>
        <plasmid evidence="3">Plasmid unnamed5</plasmid>
    </source>
</reference>
<evidence type="ECO:0000313" key="3">
    <source>
        <dbReference type="Proteomes" id="UP000192932"/>
    </source>
</evidence>
<accession>A0A1W6AJ99</accession>
<dbReference type="Proteomes" id="UP000192932">
    <property type="component" value="Plasmid unnamed5"/>
</dbReference>
<dbReference type="AlphaFoldDB" id="A0A1W6AJ99"/>
<evidence type="ECO:0000256" key="1">
    <source>
        <dbReference type="SAM" id="Coils"/>
    </source>
</evidence>
<name>A0A1W6AJ99_BACMY</name>
<gene>
    <name evidence="2" type="ORF">B7492_33280</name>
</gene>
<dbReference type="EMBL" id="CP020748">
    <property type="protein sequence ID" value="ARJ25910.1"/>
    <property type="molecule type" value="Genomic_DNA"/>
</dbReference>
<keyword evidence="2" id="KW-0614">Plasmid</keyword>
<proteinExistence type="predicted"/>
<geneLocation type="plasmid" evidence="2 3">
    <name>unnamed5</name>
</geneLocation>
<feature type="coiled-coil region" evidence="1">
    <location>
        <begin position="275"/>
        <end position="302"/>
    </location>
</feature>
<dbReference type="RefSeq" id="WP_085313597.1">
    <property type="nucleotide sequence ID" value="NZ_CP020748.1"/>
</dbReference>
<organism evidence="2 3">
    <name type="scientific">Bacillus mycoides</name>
    <dbReference type="NCBI Taxonomy" id="1405"/>
    <lineage>
        <taxon>Bacteria</taxon>
        <taxon>Bacillati</taxon>
        <taxon>Bacillota</taxon>
        <taxon>Bacilli</taxon>
        <taxon>Bacillales</taxon>
        <taxon>Bacillaceae</taxon>
        <taxon>Bacillus</taxon>
        <taxon>Bacillus cereus group</taxon>
    </lineage>
</organism>
<sequence>MFTNDDFNINELTNIKLDTTSNIPSKFLMRGVKMFDETRHYLLKNNELGEYALPSSALATYIYLHFYVNDVGLLPRDFKLSIISNASGIAYTTVHTGFQALLKSGAVQEVLIDGKIPVYEICNYARLNRTYKETTKQDIGKLSYFRIPSHLLDSKVLKQLVSHRDSKGILLLLDLCNTFTRKIGLENKEQIEKFITQRTMSYLKEKLGRNAKKVREYLNIIRPIFPFTASNTEVRKPNMGRLTRIKEYVEQIFITKFNVHISAECVVESQNKVLRQQEARMRKEAKDRLKSLKLALSMKEDKDLIVAFKNEISTIAQFLKHTKDIKTFMTYTMTYALDELENFVKSGNKVSVLGAFMRAKFRESILSWKIKYVPGDSYSDMRHDLVLALTTNNIPVPDALKA</sequence>